<evidence type="ECO:0000313" key="3">
    <source>
        <dbReference type="Proteomes" id="UP000197446"/>
    </source>
</evidence>
<accession>A0A254N7C4</accession>
<sequence>MRRMKSLLAALVGLRGALGALALLALPASSAWALDLRDGDIVLYRHALAPGGGDPPGFKLGDCSTQRNLSDEGRQQARQIGDALRQRLGRLPVGAVWSSPWCRTLETARLAFPSAQVQPQAAFASFFEQADREAESLAEARQRLSGWRGPGVLVVVTHQVNITGLTGVFPSSGEGVALRFGDGKLAVLGRIDPPPAH</sequence>
<gene>
    <name evidence="2" type="ORF">CDO81_11975</name>
</gene>
<dbReference type="OrthoDB" id="8685508at2"/>
<comment type="caution">
    <text evidence="2">The sequence shown here is derived from an EMBL/GenBank/DDBJ whole genome shotgun (WGS) entry which is preliminary data.</text>
</comment>
<proteinExistence type="predicted"/>
<dbReference type="Gene3D" id="3.40.50.1240">
    <property type="entry name" value="Phosphoglycerate mutase-like"/>
    <property type="match status" value="1"/>
</dbReference>
<dbReference type="CDD" id="cd07040">
    <property type="entry name" value="HP"/>
    <property type="match status" value="1"/>
</dbReference>
<feature type="signal peptide" evidence="1">
    <location>
        <begin position="1"/>
        <end position="33"/>
    </location>
</feature>
<dbReference type="EMBL" id="NISI01000004">
    <property type="protein sequence ID" value="OWR03911.1"/>
    <property type="molecule type" value="Genomic_DNA"/>
</dbReference>
<dbReference type="SMART" id="SM00855">
    <property type="entry name" value="PGAM"/>
    <property type="match status" value="1"/>
</dbReference>
<evidence type="ECO:0000313" key="2">
    <source>
        <dbReference type="EMBL" id="OWR03911.1"/>
    </source>
</evidence>
<keyword evidence="3" id="KW-1185">Reference proteome</keyword>
<dbReference type="InterPro" id="IPR029033">
    <property type="entry name" value="His_PPase_superfam"/>
</dbReference>
<reference evidence="2 3" key="1">
    <citation type="journal article" date="2007" name="Int. J. Syst. Evol. Microbiol.">
        <title>Description of Pelomonas aquatica sp. nov. and Pelomonas puraquae sp. nov., isolated from industrial and haemodialysis water.</title>
        <authorList>
            <person name="Gomila M."/>
            <person name="Bowien B."/>
            <person name="Falsen E."/>
            <person name="Moore E.R."/>
            <person name="Lalucat J."/>
        </authorList>
    </citation>
    <scope>NUCLEOTIDE SEQUENCE [LARGE SCALE GENOMIC DNA]</scope>
    <source>
        <strain evidence="2 3">CCUG 52769</strain>
    </source>
</reference>
<feature type="chain" id="PRO_5013168761" evidence="1">
    <location>
        <begin position="34"/>
        <end position="197"/>
    </location>
</feature>
<evidence type="ECO:0000256" key="1">
    <source>
        <dbReference type="SAM" id="SignalP"/>
    </source>
</evidence>
<dbReference type="AlphaFoldDB" id="A0A254N7C4"/>
<protein>
    <submittedName>
        <fullName evidence="2">Histidine phosphatase family protein</fullName>
    </submittedName>
</protein>
<dbReference type="SUPFAM" id="SSF53254">
    <property type="entry name" value="Phosphoglycerate mutase-like"/>
    <property type="match status" value="1"/>
</dbReference>
<dbReference type="Proteomes" id="UP000197446">
    <property type="component" value="Unassembled WGS sequence"/>
</dbReference>
<keyword evidence="1" id="KW-0732">Signal</keyword>
<dbReference type="InterPro" id="IPR013078">
    <property type="entry name" value="His_Pase_superF_clade-1"/>
</dbReference>
<dbReference type="Pfam" id="PF00300">
    <property type="entry name" value="His_Phos_1"/>
    <property type="match status" value="1"/>
</dbReference>
<organism evidence="2 3">
    <name type="scientific">Roseateles puraquae</name>
    <dbReference type="NCBI Taxonomy" id="431059"/>
    <lineage>
        <taxon>Bacteria</taxon>
        <taxon>Pseudomonadati</taxon>
        <taxon>Pseudomonadota</taxon>
        <taxon>Betaproteobacteria</taxon>
        <taxon>Burkholderiales</taxon>
        <taxon>Sphaerotilaceae</taxon>
        <taxon>Roseateles</taxon>
    </lineage>
</organism>
<name>A0A254N7C4_9BURK</name>